<keyword evidence="3" id="KW-1185">Reference proteome</keyword>
<dbReference type="EMBL" id="MU857693">
    <property type="protein sequence ID" value="KAK4245720.1"/>
    <property type="molecule type" value="Genomic_DNA"/>
</dbReference>
<feature type="chain" id="PRO_5043039287" evidence="1">
    <location>
        <begin position="19"/>
        <end position="147"/>
    </location>
</feature>
<reference evidence="2" key="2">
    <citation type="submission" date="2023-05" db="EMBL/GenBank/DDBJ databases">
        <authorList>
            <consortium name="Lawrence Berkeley National Laboratory"/>
            <person name="Steindorff A."/>
            <person name="Hensen N."/>
            <person name="Bonometti L."/>
            <person name="Westerberg I."/>
            <person name="Brannstrom I.O."/>
            <person name="Guillou S."/>
            <person name="Cros-Aarteil S."/>
            <person name="Calhoun S."/>
            <person name="Haridas S."/>
            <person name="Kuo A."/>
            <person name="Mondo S."/>
            <person name="Pangilinan J."/>
            <person name="Riley R."/>
            <person name="Labutti K."/>
            <person name="Andreopoulos B."/>
            <person name="Lipzen A."/>
            <person name="Chen C."/>
            <person name="Yanf M."/>
            <person name="Daum C."/>
            <person name="Ng V."/>
            <person name="Clum A."/>
            <person name="Ohm R."/>
            <person name="Martin F."/>
            <person name="Silar P."/>
            <person name="Natvig D."/>
            <person name="Lalanne C."/>
            <person name="Gautier V."/>
            <person name="Ament-Velasquez S.L."/>
            <person name="Kruys A."/>
            <person name="Hutchinson M.I."/>
            <person name="Powell A.J."/>
            <person name="Barry K."/>
            <person name="Miller A.N."/>
            <person name="Grigoriev I.V."/>
            <person name="Debuchy R."/>
            <person name="Gladieux P."/>
            <person name="Thoren M.H."/>
            <person name="Johannesson H."/>
        </authorList>
    </citation>
    <scope>NUCLEOTIDE SEQUENCE</scope>
    <source>
        <strain evidence="2">CBS 359.72</strain>
    </source>
</reference>
<evidence type="ECO:0000313" key="2">
    <source>
        <dbReference type="EMBL" id="KAK4245720.1"/>
    </source>
</evidence>
<evidence type="ECO:0000313" key="3">
    <source>
        <dbReference type="Proteomes" id="UP001303647"/>
    </source>
</evidence>
<gene>
    <name evidence="2" type="ORF">C7999DRAFT_33935</name>
</gene>
<reference evidence="2" key="1">
    <citation type="journal article" date="2023" name="Mol. Phylogenet. Evol.">
        <title>Genome-scale phylogeny and comparative genomics of the fungal order Sordariales.</title>
        <authorList>
            <person name="Hensen N."/>
            <person name="Bonometti L."/>
            <person name="Westerberg I."/>
            <person name="Brannstrom I.O."/>
            <person name="Guillou S."/>
            <person name="Cros-Aarteil S."/>
            <person name="Calhoun S."/>
            <person name="Haridas S."/>
            <person name="Kuo A."/>
            <person name="Mondo S."/>
            <person name="Pangilinan J."/>
            <person name="Riley R."/>
            <person name="LaButti K."/>
            <person name="Andreopoulos B."/>
            <person name="Lipzen A."/>
            <person name="Chen C."/>
            <person name="Yan M."/>
            <person name="Daum C."/>
            <person name="Ng V."/>
            <person name="Clum A."/>
            <person name="Steindorff A."/>
            <person name="Ohm R.A."/>
            <person name="Martin F."/>
            <person name="Silar P."/>
            <person name="Natvig D.O."/>
            <person name="Lalanne C."/>
            <person name="Gautier V."/>
            <person name="Ament-Velasquez S.L."/>
            <person name="Kruys A."/>
            <person name="Hutchinson M.I."/>
            <person name="Powell A.J."/>
            <person name="Barry K."/>
            <person name="Miller A.N."/>
            <person name="Grigoriev I.V."/>
            <person name="Debuchy R."/>
            <person name="Gladieux P."/>
            <person name="Hiltunen Thoren M."/>
            <person name="Johannesson H."/>
        </authorList>
    </citation>
    <scope>NUCLEOTIDE SEQUENCE</scope>
    <source>
        <strain evidence="2">CBS 359.72</strain>
    </source>
</reference>
<keyword evidence="1" id="KW-0732">Signal</keyword>
<organism evidence="2 3">
    <name type="scientific">Corynascus novoguineensis</name>
    <dbReference type="NCBI Taxonomy" id="1126955"/>
    <lineage>
        <taxon>Eukaryota</taxon>
        <taxon>Fungi</taxon>
        <taxon>Dikarya</taxon>
        <taxon>Ascomycota</taxon>
        <taxon>Pezizomycotina</taxon>
        <taxon>Sordariomycetes</taxon>
        <taxon>Sordariomycetidae</taxon>
        <taxon>Sordariales</taxon>
        <taxon>Chaetomiaceae</taxon>
        <taxon>Corynascus</taxon>
    </lineage>
</organism>
<protein>
    <submittedName>
        <fullName evidence="2">Uncharacterized protein</fullName>
    </submittedName>
</protein>
<accession>A0AAN7HLC7</accession>
<dbReference type="AlphaFoldDB" id="A0AAN7HLC7"/>
<proteinExistence type="predicted"/>
<name>A0AAN7HLC7_9PEZI</name>
<evidence type="ECO:0000256" key="1">
    <source>
        <dbReference type="SAM" id="SignalP"/>
    </source>
</evidence>
<dbReference type="Proteomes" id="UP001303647">
    <property type="component" value="Unassembled WGS sequence"/>
</dbReference>
<sequence>MQLKYLLTGALLPLGLFASPTPEPEAAAEAVPEVFDSAGQGQSLNERAIVRPQHCTIIGDSTYVNCRRGPATKWSVTRRLRRGEAYDFWCVRSGECVTIDGFRNCGWHFSRQLDCYVNGHYTSNACTLARLGGCGGADDDDAADPFP</sequence>
<comment type="caution">
    <text evidence="2">The sequence shown here is derived from an EMBL/GenBank/DDBJ whole genome shotgun (WGS) entry which is preliminary data.</text>
</comment>
<feature type="signal peptide" evidence="1">
    <location>
        <begin position="1"/>
        <end position="18"/>
    </location>
</feature>